<dbReference type="EMBL" id="JAGGLL010000004">
    <property type="protein sequence ID" value="MBP2020951.1"/>
    <property type="molecule type" value="Genomic_DNA"/>
</dbReference>
<accession>A0ABS4JZI8</accession>
<reference evidence="1 2" key="1">
    <citation type="submission" date="2021-03" db="EMBL/GenBank/DDBJ databases">
        <title>Genomic Encyclopedia of Type Strains, Phase IV (KMG-IV): sequencing the most valuable type-strain genomes for metagenomic binning, comparative biology and taxonomic classification.</title>
        <authorList>
            <person name="Goeker M."/>
        </authorList>
    </citation>
    <scope>NUCLEOTIDE SEQUENCE [LARGE SCALE GENOMIC DNA]</scope>
    <source>
        <strain evidence="1 2">DSM 28650</strain>
    </source>
</reference>
<gene>
    <name evidence="1" type="ORF">J2Z44_000735</name>
</gene>
<dbReference type="RefSeq" id="WP_021283416.1">
    <property type="nucleotide sequence ID" value="NZ_JAGGLL010000004.1"/>
</dbReference>
<sequence>MGFSSFCEIINKISGVNHVKIVHDEENLQELHILASTARSPKQIVRDIETALLAVFDYRIDRKVISIAQIDSEDYKGLKRIKYEGLIMETNDNSIECKVTLSYDGEDYIASKTAIKTNLNRRKVVAQATVTAVEEIIGQPLIFDVQDVIITTSRDITFVSVIVNMVVNDSEEAMVGSAIIKNDINEAIAKATLDAVNRRIQGRTN</sequence>
<keyword evidence="2" id="KW-1185">Reference proteome</keyword>
<evidence type="ECO:0000313" key="1">
    <source>
        <dbReference type="EMBL" id="MBP2020951.1"/>
    </source>
</evidence>
<name>A0ABS4JZI8_9CLOT</name>
<protein>
    <submittedName>
        <fullName evidence="1">Uncharacterized protein</fullName>
    </submittedName>
</protein>
<dbReference type="Proteomes" id="UP001519308">
    <property type="component" value="Unassembled WGS sequence"/>
</dbReference>
<proteinExistence type="predicted"/>
<comment type="caution">
    <text evidence="1">The sequence shown here is derived from an EMBL/GenBank/DDBJ whole genome shotgun (WGS) entry which is preliminary data.</text>
</comment>
<organism evidence="1 2">
    <name type="scientific">Clostridium punense</name>
    <dbReference type="NCBI Taxonomy" id="1054297"/>
    <lineage>
        <taxon>Bacteria</taxon>
        <taxon>Bacillati</taxon>
        <taxon>Bacillota</taxon>
        <taxon>Clostridia</taxon>
        <taxon>Eubacteriales</taxon>
        <taxon>Clostridiaceae</taxon>
        <taxon>Clostridium</taxon>
    </lineage>
</organism>
<evidence type="ECO:0000313" key="2">
    <source>
        <dbReference type="Proteomes" id="UP001519308"/>
    </source>
</evidence>